<name>A0A075HJ87_9EURY</name>
<reference evidence="2" key="1">
    <citation type="journal article" date="2014" name="Genome Biol. Evol.">
        <title>Pangenome evidence for extensive interdomain horizontal transfer affecting lineage core and shell genes in uncultured planktonic thaumarchaeota and euryarchaeota.</title>
        <authorList>
            <person name="Deschamps P."/>
            <person name="Zivanovic Y."/>
            <person name="Moreira D."/>
            <person name="Rodriguez-Valera F."/>
            <person name="Lopez-Garcia P."/>
        </authorList>
    </citation>
    <scope>NUCLEOTIDE SEQUENCE</scope>
</reference>
<dbReference type="SUPFAM" id="SSF111331">
    <property type="entry name" value="NAD kinase/diacylglycerol kinase-like"/>
    <property type="match status" value="1"/>
</dbReference>
<organism evidence="2">
    <name type="scientific">uncultured marine group II/III euryarchaeote KM3_74_C08</name>
    <dbReference type="NCBI Taxonomy" id="1456501"/>
    <lineage>
        <taxon>Archaea</taxon>
        <taxon>Methanobacteriati</taxon>
        <taxon>Methanobacteriota</taxon>
        <taxon>environmental samples</taxon>
    </lineage>
</organism>
<keyword evidence="2" id="KW-0418">Kinase</keyword>
<proteinExistence type="predicted"/>
<dbReference type="Gene3D" id="2.60.200.40">
    <property type="match status" value="1"/>
</dbReference>
<sequence>MKDEGQFKRIRGARKYDLLGIKAIISWKKQRGKLRIDGDEPIEVDLSGLFCMSQCQTFGGGYKVAPGAKPTQGHCSLVMAWGMSKLQMLMLMGPVKKGTHIGKWGITMQSAKKFEISTSDDSPLMIGVDGEAVVTTPVTMQYHDDQLTVRGSASIPNE</sequence>
<accession>A0A075HJ87</accession>
<dbReference type="AlphaFoldDB" id="A0A075HJ87"/>
<dbReference type="Pfam" id="PF19279">
    <property type="entry name" value="YegS_C"/>
    <property type="match status" value="1"/>
</dbReference>
<dbReference type="InterPro" id="IPR045540">
    <property type="entry name" value="YegS/DAGK_C"/>
</dbReference>
<dbReference type="EMBL" id="KF901055">
    <property type="protein sequence ID" value="AIF16416.1"/>
    <property type="molecule type" value="Genomic_DNA"/>
</dbReference>
<evidence type="ECO:0000259" key="1">
    <source>
        <dbReference type="Pfam" id="PF19279"/>
    </source>
</evidence>
<keyword evidence="2" id="KW-0808">Transferase</keyword>
<dbReference type="GO" id="GO:0016301">
    <property type="term" value="F:kinase activity"/>
    <property type="evidence" value="ECO:0007669"/>
    <property type="project" value="UniProtKB-KW"/>
</dbReference>
<evidence type="ECO:0000313" key="2">
    <source>
        <dbReference type="EMBL" id="AIF16416.1"/>
    </source>
</evidence>
<protein>
    <submittedName>
        <fullName evidence="2">Sphingosine kinase-related protein</fullName>
    </submittedName>
</protein>
<feature type="domain" description="YegS/DAGK C-terminal" evidence="1">
    <location>
        <begin position="8"/>
        <end position="149"/>
    </location>
</feature>
<dbReference type="InterPro" id="IPR016064">
    <property type="entry name" value="NAD/diacylglycerol_kinase_sf"/>
</dbReference>